<dbReference type="EMBL" id="WISR01000163">
    <property type="protein sequence ID" value="MQW35045.1"/>
    <property type="molecule type" value="Genomic_DNA"/>
</dbReference>
<proteinExistence type="predicted"/>
<reference evidence="2 3" key="1">
    <citation type="journal article" date="2013" name="Genome Biol.">
        <title>Comparative genomics of the core and accessory genomes of 48 Sinorhizobium strains comprising five genospecies.</title>
        <authorList>
            <person name="Sugawara M."/>
            <person name="Epstein B."/>
            <person name="Badgley B.D."/>
            <person name="Unno T."/>
            <person name="Xu L."/>
            <person name="Reese J."/>
            <person name="Gyaneshwar P."/>
            <person name="Denny R."/>
            <person name="Mudge J."/>
            <person name="Bharti A.K."/>
            <person name="Farmer A.D."/>
            <person name="May G.D."/>
            <person name="Woodward J.E."/>
            <person name="Medigue C."/>
            <person name="Vallenet D."/>
            <person name="Lajus A."/>
            <person name="Rouy Z."/>
            <person name="Martinez-Vaz B."/>
            <person name="Tiffin P."/>
            <person name="Young N.D."/>
            <person name="Sadowsky M.J."/>
        </authorList>
    </citation>
    <scope>NUCLEOTIDE SEQUENCE [LARGE SCALE GENOMIC DNA]</scope>
    <source>
        <strain evidence="2 3">N6B1</strain>
    </source>
</reference>
<feature type="signal peptide" evidence="1">
    <location>
        <begin position="1"/>
        <end position="16"/>
    </location>
</feature>
<accession>A0AAW9TVA6</accession>
<dbReference type="Proteomes" id="UP000429484">
    <property type="component" value="Unassembled WGS sequence"/>
</dbReference>
<sequence length="38" mass="3905">MLAVAFFSAVATGAFAHSGGTDENGCHTNHKTGGYHCH</sequence>
<dbReference type="InterPro" id="IPR047773">
    <property type="entry name" value="YHYH_dom_bact"/>
</dbReference>
<organism evidence="2 3">
    <name type="scientific">Rhizobium meliloti</name>
    <name type="common">Ensifer meliloti</name>
    <name type="synonym">Sinorhizobium meliloti</name>
    <dbReference type="NCBI Taxonomy" id="382"/>
    <lineage>
        <taxon>Bacteria</taxon>
        <taxon>Pseudomonadati</taxon>
        <taxon>Pseudomonadota</taxon>
        <taxon>Alphaproteobacteria</taxon>
        <taxon>Hyphomicrobiales</taxon>
        <taxon>Rhizobiaceae</taxon>
        <taxon>Sinorhizobium/Ensifer group</taxon>
        <taxon>Sinorhizobium</taxon>
    </lineage>
</organism>
<dbReference type="AlphaFoldDB" id="A0AAW9TVA6"/>
<feature type="chain" id="PRO_5044027166" evidence="1">
    <location>
        <begin position="17"/>
        <end position="38"/>
    </location>
</feature>
<protein>
    <submittedName>
        <fullName evidence="2">YHYH domain-containing protein</fullName>
    </submittedName>
</protein>
<evidence type="ECO:0000313" key="2">
    <source>
        <dbReference type="EMBL" id="MQW35045.1"/>
    </source>
</evidence>
<name>A0AAW9TVA6_RHIML</name>
<evidence type="ECO:0000313" key="3">
    <source>
        <dbReference type="Proteomes" id="UP000429484"/>
    </source>
</evidence>
<gene>
    <name evidence="2" type="ORF">GHK53_20245</name>
</gene>
<keyword evidence="1" id="KW-0732">Signal</keyword>
<evidence type="ECO:0000256" key="1">
    <source>
        <dbReference type="SAM" id="SignalP"/>
    </source>
</evidence>
<dbReference type="NCBIfam" id="NF033223">
    <property type="entry name" value="YHYH_alt"/>
    <property type="match status" value="1"/>
</dbReference>
<comment type="caution">
    <text evidence="2">The sequence shown here is derived from an EMBL/GenBank/DDBJ whole genome shotgun (WGS) entry which is preliminary data.</text>
</comment>